<gene>
    <name evidence="2" type="ORF">SH1V18_25440</name>
</gene>
<dbReference type="SUPFAM" id="SSF51905">
    <property type="entry name" value="FAD/NAD(P)-binding domain"/>
    <property type="match status" value="1"/>
</dbReference>
<keyword evidence="3" id="KW-1185">Reference proteome</keyword>
<dbReference type="PIRSF" id="PIRSF038984">
    <property type="entry name" value="FAD_binding_protein"/>
    <property type="match status" value="1"/>
</dbReference>
<feature type="domain" description="FAD-dependent protein C-terminal" evidence="1">
    <location>
        <begin position="282"/>
        <end position="478"/>
    </location>
</feature>
<dbReference type="Gene3D" id="3.50.50.60">
    <property type="entry name" value="FAD/NAD(P)-binding domain"/>
    <property type="match status" value="2"/>
</dbReference>
<evidence type="ECO:0000313" key="3">
    <source>
        <dbReference type="Proteomes" id="UP001144256"/>
    </source>
</evidence>
<sequence>MLRLQQIKLPLDHKEIDIYNKIKKELRIVDETKFSYKIVKKSIDARKKNDIRIVYTVDIKIKNEGRILKNKKIRSVSLVSSKKYKFPNKNTDLNNRPIIIGSGPAGLFCGLILAENGYLPIILERGKDMDSRIKDVEQFVLTAKLSTESNIQFGEGGAGTFSDGKLNTLVKDKFLRNKKVLEEFVECGAPEEILYYNKPHIGTDYLRKVVKNIRNKIIELGGDVRFNSKVTSLMVDNDSIAGVIINDDEKILSDKIILAIGHSARDTFSMLKDNKILIEKKPFAIGVRIEHPQELINKAQYGNSYENKNLPVADYKLTHHCKNGRGVYSFCMCPGGYVVNASSEENRVVTNGMSNYLRDAENANSALLVNVTPMDFPEDDVLAGVAFQRKWEELAFMAAGSNYNIPVQKSIDFINNRISTEVGKVKPSLQDNASLADLNECLPYYVCDAIKEGIAAFDNKIKGFGLDDAILSGVETRSSSPIRIIRNKDFESNIKGLYPCGEGAGYAGGIMSAAMDGIKVAEAVTSK</sequence>
<dbReference type="Pfam" id="PF21688">
    <property type="entry name" value="FAD-depend_C"/>
    <property type="match status" value="1"/>
</dbReference>
<dbReference type="PANTHER" id="PTHR42842:SF3">
    <property type="entry name" value="FAD_NAD(P)-BINDING OXIDOREDUCTASE FAMILY PROTEIN"/>
    <property type="match status" value="1"/>
</dbReference>
<accession>A0A9W6DGR9</accession>
<dbReference type="InterPro" id="IPR028348">
    <property type="entry name" value="FAD-binding_protein"/>
</dbReference>
<evidence type="ECO:0000313" key="2">
    <source>
        <dbReference type="EMBL" id="GKX30064.1"/>
    </source>
</evidence>
<name>A0A9W6DGR9_9FIRM</name>
<dbReference type="RefSeq" id="WP_281815936.1">
    <property type="nucleotide sequence ID" value="NZ_BRLB01000007.1"/>
</dbReference>
<dbReference type="AlphaFoldDB" id="A0A9W6DGR9"/>
<protein>
    <submittedName>
        <fullName evidence="2">Oxidoreductase</fullName>
    </submittedName>
</protein>
<dbReference type="EMBL" id="BRLB01000007">
    <property type="protein sequence ID" value="GKX30064.1"/>
    <property type="molecule type" value="Genomic_DNA"/>
</dbReference>
<comment type="caution">
    <text evidence="2">The sequence shown here is derived from an EMBL/GenBank/DDBJ whole genome shotgun (WGS) entry which is preliminary data.</text>
</comment>
<proteinExistence type="predicted"/>
<dbReference type="Gene3D" id="3.30.70.2700">
    <property type="match status" value="1"/>
</dbReference>
<dbReference type="InterPro" id="IPR049516">
    <property type="entry name" value="FAD-depend_C"/>
</dbReference>
<dbReference type="InterPro" id="IPR036188">
    <property type="entry name" value="FAD/NAD-bd_sf"/>
</dbReference>
<reference evidence="2" key="1">
    <citation type="submission" date="2022-06" db="EMBL/GenBank/DDBJ databases">
        <title>Vallitalea longa sp. nov., an anaerobic bacterium isolated from marine sediment.</title>
        <authorList>
            <person name="Hirano S."/>
            <person name="Terahara T."/>
            <person name="Mori K."/>
            <person name="Hamada M."/>
            <person name="Matsumoto R."/>
            <person name="Kobayashi T."/>
        </authorList>
    </citation>
    <scope>NUCLEOTIDE SEQUENCE</scope>
    <source>
        <strain evidence="2">SH18-1</strain>
    </source>
</reference>
<dbReference type="PANTHER" id="PTHR42842">
    <property type="entry name" value="FAD/NAD(P)-BINDING OXIDOREDUCTASE"/>
    <property type="match status" value="1"/>
</dbReference>
<dbReference type="Proteomes" id="UP001144256">
    <property type="component" value="Unassembled WGS sequence"/>
</dbReference>
<organism evidence="2 3">
    <name type="scientific">Vallitalea longa</name>
    <dbReference type="NCBI Taxonomy" id="2936439"/>
    <lineage>
        <taxon>Bacteria</taxon>
        <taxon>Bacillati</taxon>
        <taxon>Bacillota</taxon>
        <taxon>Clostridia</taxon>
        <taxon>Lachnospirales</taxon>
        <taxon>Vallitaleaceae</taxon>
        <taxon>Vallitalea</taxon>
    </lineage>
</organism>
<evidence type="ECO:0000259" key="1">
    <source>
        <dbReference type="Pfam" id="PF21688"/>
    </source>
</evidence>